<dbReference type="AlphaFoldDB" id="A0A7T7XQD9"/>
<evidence type="ECO:0000313" key="2">
    <source>
        <dbReference type="Proteomes" id="UP000595917"/>
    </source>
</evidence>
<name>A0A7T7XQD9_9SPIR</name>
<dbReference type="KEGG" id="bhc:JFL75_06310"/>
<proteinExistence type="predicted"/>
<organism evidence="1 2">
    <name type="scientific">Breznakiella homolactica</name>
    <dbReference type="NCBI Taxonomy" id="2798577"/>
    <lineage>
        <taxon>Bacteria</taxon>
        <taxon>Pseudomonadati</taxon>
        <taxon>Spirochaetota</taxon>
        <taxon>Spirochaetia</taxon>
        <taxon>Spirochaetales</taxon>
        <taxon>Breznakiellaceae</taxon>
        <taxon>Breznakiella</taxon>
    </lineage>
</organism>
<protein>
    <submittedName>
        <fullName evidence="1">Uncharacterized protein</fullName>
    </submittedName>
</protein>
<dbReference type="Proteomes" id="UP000595917">
    <property type="component" value="Chromosome"/>
</dbReference>
<reference evidence="1" key="1">
    <citation type="submission" date="2021-01" db="EMBL/GenBank/DDBJ databases">
        <title>Description of Breznakiella homolactica.</title>
        <authorList>
            <person name="Song Y."/>
            <person name="Brune A."/>
        </authorList>
    </citation>
    <scope>NUCLEOTIDE SEQUENCE</scope>
    <source>
        <strain evidence="1">RmG30</strain>
    </source>
</reference>
<dbReference type="EMBL" id="CP067089">
    <property type="protein sequence ID" value="QQO10524.1"/>
    <property type="molecule type" value="Genomic_DNA"/>
</dbReference>
<keyword evidence="2" id="KW-1185">Reference proteome</keyword>
<sequence>MLSVKLNTGKVKDLRYRSRVPALLPPKKPGSMGITESGGLPDCPAPRVTGMAMLLYCYPEKHTAAALVLSRYL</sequence>
<gene>
    <name evidence="1" type="ORF">JFL75_06310</name>
</gene>
<dbReference type="RefSeq" id="WP_215627828.1">
    <property type="nucleotide sequence ID" value="NZ_CP067089.2"/>
</dbReference>
<evidence type="ECO:0000313" key="1">
    <source>
        <dbReference type="EMBL" id="QQO10524.1"/>
    </source>
</evidence>
<accession>A0A7T7XQD9</accession>